<gene>
    <name evidence="2" type="ORF">BN948_01166</name>
</gene>
<dbReference type="CDD" id="cd18683">
    <property type="entry name" value="PIN_VapC-like"/>
    <property type="match status" value="1"/>
</dbReference>
<dbReference type="InterPro" id="IPR029060">
    <property type="entry name" value="PIN-like_dom_sf"/>
</dbReference>
<dbReference type="EMBL" id="CCAE010000006">
    <property type="protein sequence ID" value="CDN86758.1"/>
    <property type="molecule type" value="Genomic_DNA"/>
</dbReference>
<protein>
    <submittedName>
        <fullName evidence="2">PilT domain-containing protein</fullName>
    </submittedName>
</protein>
<dbReference type="AlphaFoldDB" id="A0A1L1PA29"/>
<dbReference type="InterPro" id="IPR002716">
    <property type="entry name" value="PIN_dom"/>
</dbReference>
<evidence type="ECO:0000313" key="3">
    <source>
        <dbReference type="Proteomes" id="UP000028878"/>
    </source>
</evidence>
<keyword evidence="3" id="KW-1185">Reference proteome</keyword>
<proteinExistence type="predicted"/>
<dbReference type="Proteomes" id="UP000028878">
    <property type="component" value="Unassembled WGS sequence"/>
</dbReference>
<sequence>MAEVADGPVGLDTNVIARLVLADDAEQTRRVQRMLAKAATRGQLVMVALGVLLELEWVLRSRAGLDKAAVLRVFKGLLETRDLRIEHEASVERAVYAWEQGSADFADCLHLARYRDMGCDTMLTFDRAAARLSGATAL</sequence>
<feature type="domain" description="PIN" evidence="1">
    <location>
        <begin position="11"/>
        <end position="133"/>
    </location>
</feature>
<reference evidence="3" key="1">
    <citation type="submission" date="2014-11" db="EMBL/GenBank/DDBJ databases">
        <title>Draft genome sequence of Hydrogenophaga intermedia S1.</title>
        <authorList>
            <person name="Gan H.M."/>
            <person name="Chew T.H."/>
            <person name="Stolz A."/>
        </authorList>
    </citation>
    <scope>NUCLEOTIDE SEQUENCE [LARGE SCALE GENOMIC DNA]</scope>
    <source>
        <strain evidence="3">S1</strain>
    </source>
</reference>
<name>A0A1L1PA29_HYDIT</name>
<evidence type="ECO:0000259" key="1">
    <source>
        <dbReference type="Pfam" id="PF01850"/>
    </source>
</evidence>
<dbReference type="RefSeq" id="WP_009516648.1">
    <property type="nucleotide sequence ID" value="NZ_CCAE010000006.1"/>
</dbReference>
<dbReference type="SUPFAM" id="SSF88723">
    <property type="entry name" value="PIN domain-like"/>
    <property type="match status" value="1"/>
</dbReference>
<dbReference type="Gene3D" id="3.40.50.1010">
    <property type="entry name" value="5'-nuclease"/>
    <property type="match status" value="1"/>
</dbReference>
<organism evidence="2 3">
    <name type="scientific">Hydrogenophaga intermedia</name>
    <dbReference type="NCBI Taxonomy" id="65786"/>
    <lineage>
        <taxon>Bacteria</taxon>
        <taxon>Pseudomonadati</taxon>
        <taxon>Pseudomonadota</taxon>
        <taxon>Betaproteobacteria</taxon>
        <taxon>Burkholderiales</taxon>
        <taxon>Comamonadaceae</taxon>
        <taxon>Hydrogenophaga</taxon>
    </lineage>
</organism>
<dbReference type="Pfam" id="PF01850">
    <property type="entry name" value="PIN"/>
    <property type="match status" value="1"/>
</dbReference>
<accession>A0A1L1PA29</accession>
<evidence type="ECO:0000313" key="2">
    <source>
        <dbReference type="EMBL" id="CDN86758.1"/>
    </source>
</evidence>